<reference evidence="1" key="1">
    <citation type="submission" date="2022-12" db="EMBL/GenBank/DDBJ databases">
        <title>Draft genome assemblies for two species of Escallonia (Escalloniales).</title>
        <authorList>
            <person name="Chanderbali A."/>
            <person name="Dervinis C."/>
            <person name="Anghel I."/>
            <person name="Soltis D."/>
            <person name="Soltis P."/>
            <person name="Zapata F."/>
        </authorList>
    </citation>
    <scope>NUCLEOTIDE SEQUENCE</scope>
    <source>
        <strain evidence="1">UCBG92.1500</strain>
        <tissue evidence="1">Leaf</tissue>
    </source>
</reference>
<sequence>MENSLVKSRAKDLIMKEGSATTKPPLLKSKNNSYWKNRMRNFLRQDTHDGTNGTKVPKGILKMDAHEAQIFSTDKKAKNIISCGLDMNKYNRVSACETTKEIWRLLEVTHEELDTAHGSRISQQAAAVEISKKKKFKPRKALLAWDDSNESDKQTSEDDDVAQLCFMAKNDRSDEVITAENFDYNKLE</sequence>
<dbReference type="EMBL" id="JAVXUO010001798">
    <property type="protein sequence ID" value="KAK2979101.1"/>
    <property type="molecule type" value="Genomic_DNA"/>
</dbReference>
<gene>
    <name evidence="1" type="ORF">RJ640_005852</name>
</gene>
<evidence type="ECO:0000313" key="1">
    <source>
        <dbReference type="EMBL" id="KAK2979101.1"/>
    </source>
</evidence>
<dbReference type="AlphaFoldDB" id="A0AA88RBR2"/>
<accession>A0AA88RBR2</accession>
<dbReference type="Proteomes" id="UP001187471">
    <property type="component" value="Unassembled WGS sequence"/>
</dbReference>
<name>A0AA88RBR2_9ASTE</name>
<proteinExistence type="predicted"/>
<evidence type="ECO:0000313" key="2">
    <source>
        <dbReference type="Proteomes" id="UP001187471"/>
    </source>
</evidence>
<keyword evidence="2" id="KW-1185">Reference proteome</keyword>
<organism evidence="1 2">
    <name type="scientific">Escallonia rubra</name>
    <dbReference type="NCBI Taxonomy" id="112253"/>
    <lineage>
        <taxon>Eukaryota</taxon>
        <taxon>Viridiplantae</taxon>
        <taxon>Streptophyta</taxon>
        <taxon>Embryophyta</taxon>
        <taxon>Tracheophyta</taxon>
        <taxon>Spermatophyta</taxon>
        <taxon>Magnoliopsida</taxon>
        <taxon>eudicotyledons</taxon>
        <taxon>Gunneridae</taxon>
        <taxon>Pentapetalae</taxon>
        <taxon>asterids</taxon>
        <taxon>campanulids</taxon>
        <taxon>Escalloniales</taxon>
        <taxon>Escalloniaceae</taxon>
        <taxon>Escallonia</taxon>
    </lineage>
</organism>
<protein>
    <submittedName>
        <fullName evidence="1">Uncharacterized protein</fullName>
    </submittedName>
</protein>
<dbReference type="Pfam" id="PF14223">
    <property type="entry name" value="Retrotran_gag_2"/>
    <property type="match status" value="1"/>
</dbReference>
<comment type="caution">
    <text evidence="1">The sequence shown here is derived from an EMBL/GenBank/DDBJ whole genome shotgun (WGS) entry which is preliminary data.</text>
</comment>